<protein>
    <submittedName>
        <fullName evidence="4">TetR family transcriptional regulator</fullName>
    </submittedName>
</protein>
<dbReference type="InterPro" id="IPR001647">
    <property type="entry name" value="HTH_TetR"/>
</dbReference>
<organism evidence="4 5">
    <name type="scientific">Sutcliffiella cohnii</name>
    <dbReference type="NCBI Taxonomy" id="33932"/>
    <lineage>
        <taxon>Bacteria</taxon>
        <taxon>Bacillati</taxon>
        <taxon>Bacillota</taxon>
        <taxon>Bacilli</taxon>
        <taxon>Bacillales</taxon>
        <taxon>Bacillaceae</taxon>
        <taxon>Sutcliffiella</taxon>
    </lineage>
</organism>
<dbReference type="Pfam" id="PF00440">
    <property type="entry name" value="TetR_N"/>
    <property type="match status" value="1"/>
</dbReference>
<dbReference type="GO" id="GO:0003677">
    <property type="term" value="F:DNA binding"/>
    <property type="evidence" value="ECO:0007669"/>
    <property type="project" value="UniProtKB-UniRule"/>
</dbReference>
<dbReference type="RefSeq" id="WP_066420268.1">
    <property type="nucleotide sequence ID" value="NZ_CP018866.1"/>
</dbReference>
<evidence type="ECO:0000259" key="3">
    <source>
        <dbReference type="PROSITE" id="PS50977"/>
    </source>
</evidence>
<reference evidence="4 5" key="1">
    <citation type="submission" date="2016-12" db="EMBL/GenBank/DDBJ databases">
        <title>The whole genome sequencing and assembly of Bacillus cohnii DSM 6307T strain.</title>
        <authorList>
            <person name="Lee Y.-J."/>
            <person name="Yi H."/>
            <person name="Bahn Y.-S."/>
            <person name="Kim J.F."/>
            <person name="Lee D.-W."/>
        </authorList>
    </citation>
    <scope>NUCLEOTIDE SEQUENCE [LARGE SCALE GENOMIC DNA]</scope>
    <source>
        <strain evidence="4 5">DSM 6307</strain>
    </source>
</reference>
<dbReference type="InterPro" id="IPR009057">
    <property type="entry name" value="Homeodomain-like_sf"/>
</dbReference>
<sequence>MPKQTFFNLPEHKKKKLLESAEMEFARVPLFEASIANIIKMAGISRGSFYQYFEDKDDIYIYLVDEKVKTAIIYFIGLLEKHNGDLIEALTEMYYYFLYSFSDEEEKHLLRNALLFTTYRVESSFTSMLEKYLQNEHFKLVEGLINKDRLNISEDKDLLHIFKLVSGLAFNNLIEKTVKGLTDEEAMESFKRSMYLIKHGIYKQENEK</sequence>
<evidence type="ECO:0000256" key="2">
    <source>
        <dbReference type="PROSITE-ProRule" id="PRU00335"/>
    </source>
</evidence>
<keyword evidence="5" id="KW-1185">Reference proteome</keyword>
<dbReference type="STRING" id="1314751.GCA_001591425_04160"/>
<gene>
    <name evidence="4" type="ORF">BC6307_21590</name>
</gene>
<evidence type="ECO:0000313" key="4">
    <source>
        <dbReference type="EMBL" id="AST93675.1"/>
    </source>
</evidence>
<evidence type="ECO:0000313" key="5">
    <source>
        <dbReference type="Proteomes" id="UP000215224"/>
    </source>
</evidence>
<evidence type="ECO:0000256" key="1">
    <source>
        <dbReference type="ARBA" id="ARBA00023125"/>
    </source>
</evidence>
<proteinExistence type="predicted"/>
<dbReference type="KEGG" id="bcoh:BC6307_21590"/>
<accession>A0A223KW16</accession>
<dbReference type="AlphaFoldDB" id="A0A223KW16"/>
<feature type="DNA-binding region" description="H-T-H motif" evidence="2">
    <location>
        <begin position="34"/>
        <end position="53"/>
    </location>
</feature>
<dbReference type="Gene3D" id="1.10.357.10">
    <property type="entry name" value="Tetracycline Repressor, domain 2"/>
    <property type="match status" value="1"/>
</dbReference>
<name>A0A223KW16_9BACI</name>
<dbReference type="EMBL" id="CP018866">
    <property type="protein sequence ID" value="AST93675.1"/>
    <property type="molecule type" value="Genomic_DNA"/>
</dbReference>
<dbReference type="PROSITE" id="PS50977">
    <property type="entry name" value="HTH_TETR_2"/>
    <property type="match status" value="1"/>
</dbReference>
<dbReference type="Proteomes" id="UP000215224">
    <property type="component" value="Chromosome"/>
</dbReference>
<feature type="domain" description="HTH tetR-type" evidence="3">
    <location>
        <begin position="11"/>
        <end position="71"/>
    </location>
</feature>
<dbReference type="SUPFAM" id="SSF46689">
    <property type="entry name" value="Homeodomain-like"/>
    <property type="match status" value="1"/>
</dbReference>
<keyword evidence="1 2" id="KW-0238">DNA-binding</keyword>
<dbReference type="Pfam" id="PF17924">
    <property type="entry name" value="TetR_C_19"/>
    <property type="match status" value="1"/>
</dbReference>